<accession>A0ACD3Z455</accession>
<proteinExistence type="predicted"/>
<reference evidence="1" key="1">
    <citation type="submission" date="2021-11" db="EMBL/GenBank/DDBJ databases">
        <title>Fusarium solani-melongenae Genome sequencing and assembly.</title>
        <authorList>
            <person name="Xie S."/>
            <person name="Huang L."/>
            <person name="Zhang X."/>
        </authorList>
    </citation>
    <scope>NUCLEOTIDE SEQUENCE</scope>
    <source>
        <strain evidence="1">CRI 24-3</strain>
    </source>
</reference>
<name>A0ACD3Z455_FUSSC</name>
<sequence>MVKITHAAIDQGIPLTSLWDAESPHGHLRRAVIRDSQGSQPQLLTPDIVTEVYGIIMASEKTASSDTLSEHTSDKSDNRDSIDSPSPPQAEETTTARFELFSKTEDEVQLKRPIEHQDALSAMPLHVCHEDQSSPLKRIFRTATYASSGTTGHKSTAKVTTITGIATQSDPIDKNTRFQPAPEAFMGSPDLSTRPETFVSPNGLLQLPSSPIQSPEHSLLPYVSSPPADERLNKVPTPTSPMTPTKKRKRAMVSVPSTPTHSVTSERLTGPLTVENILRQLTCDVQLTDDVVELVCQAIVVEHGGDNVRVLSPLWFEADELSALPQTIRNLDQEQTICFPIHHKFPKHWTMGVARVTSEQVVLTFHDSMQSSDRAKSVQRRFAAWMEAVRLEQPLVFQTKECTQQKDGTSCGVHAAVCLRRDLRNETCCDPIEPFLEKRSILEGLRTVREISPIHSTTFPLLRELRSRQSLGADASIVSTPCRGGSAMPITTRQESEVQVIQPQMGLGYLLDGLSLETLQERFKDAETRLDEAINARDNDQETLRELELSQRLIHDMYPRIITYVQSRGINMDEYSDATMAVEGNMMPKVSSHCQLFQQRRNIMGDFLKAAEREGVDCSLAGIRETQARIFADIGSTQQLLDQRNEEITSVENEVASLQEICEAKKALEKYSGSDCLAYFRSLQGL</sequence>
<evidence type="ECO:0000313" key="2">
    <source>
        <dbReference type="Proteomes" id="UP000830768"/>
    </source>
</evidence>
<evidence type="ECO:0000313" key="1">
    <source>
        <dbReference type="EMBL" id="UPK95981.1"/>
    </source>
</evidence>
<dbReference type="Proteomes" id="UP000830768">
    <property type="component" value="Chromosome 5"/>
</dbReference>
<organism evidence="1 2">
    <name type="scientific">Fusarium solani subsp. cucurbitae</name>
    <name type="common">Neocosmosporum cucurbitae</name>
    <dbReference type="NCBI Taxonomy" id="2747967"/>
    <lineage>
        <taxon>Eukaryota</taxon>
        <taxon>Fungi</taxon>
        <taxon>Dikarya</taxon>
        <taxon>Ascomycota</taxon>
        <taxon>Pezizomycotina</taxon>
        <taxon>Sordariomycetes</taxon>
        <taxon>Hypocreomycetidae</taxon>
        <taxon>Hypocreales</taxon>
        <taxon>Nectriaceae</taxon>
        <taxon>Fusarium</taxon>
        <taxon>Fusarium solani species complex</taxon>
    </lineage>
</organism>
<protein>
    <submittedName>
        <fullName evidence="1">Uncharacterized protein</fullName>
    </submittedName>
</protein>
<gene>
    <name evidence="1" type="ORF">LCI18_006916</name>
</gene>
<keyword evidence="2" id="KW-1185">Reference proteome</keyword>
<dbReference type="EMBL" id="CP090034">
    <property type="protein sequence ID" value="UPK95981.1"/>
    <property type="molecule type" value="Genomic_DNA"/>
</dbReference>